<gene>
    <name evidence="1" type="ORF">LCGC14_0805780</name>
</gene>
<accession>A0A0F9PSS2</accession>
<protein>
    <submittedName>
        <fullName evidence="1">Uncharacterized protein</fullName>
    </submittedName>
</protein>
<dbReference type="EMBL" id="LAZR01002194">
    <property type="protein sequence ID" value="KKN33239.1"/>
    <property type="molecule type" value="Genomic_DNA"/>
</dbReference>
<name>A0A0F9PSS2_9ZZZZ</name>
<comment type="caution">
    <text evidence="1">The sequence shown here is derived from an EMBL/GenBank/DDBJ whole genome shotgun (WGS) entry which is preliminary data.</text>
</comment>
<proteinExistence type="predicted"/>
<organism evidence="1">
    <name type="scientific">marine sediment metagenome</name>
    <dbReference type="NCBI Taxonomy" id="412755"/>
    <lineage>
        <taxon>unclassified sequences</taxon>
        <taxon>metagenomes</taxon>
        <taxon>ecological metagenomes</taxon>
    </lineage>
</organism>
<reference evidence="1" key="1">
    <citation type="journal article" date="2015" name="Nature">
        <title>Complex archaea that bridge the gap between prokaryotes and eukaryotes.</title>
        <authorList>
            <person name="Spang A."/>
            <person name="Saw J.H."/>
            <person name="Jorgensen S.L."/>
            <person name="Zaremba-Niedzwiedzka K."/>
            <person name="Martijn J."/>
            <person name="Lind A.E."/>
            <person name="van Eijk R."/>
            <person name="Schleper C."/>
            <person name="Guy L."/>
            <person name="Ettema T.J."/>
        </authorList>
    </citation>
    <scope>NUCLEOTIDE SEQUENCE</scope>
</reference>
<evidence type="ECO:0000313" key="1">
    <source>
        <dbReference type="EMBL" id="KKN33239.1"/>
    </source>
</evidence>
<sequence>MEIFECNKVRDKTNIHKTGITYECIIVGGSYMNGKIHIAKVDWNNKDQCRDDNRPIVLEEGHIGREIAQPRWFWVVTIIDSDEMHMLCDKCCKETGIKTLVDLYVHIGN</sequence>
<dbReference type="AlphaFoldDB" id="A0A0F9PSS2"/>